<dbReference type="SUPFAM" id="SSF53474">
    <property type="entry name" value="alpha/beta-Hydrolases"/>
    <property type="match status" value="1"/>
</dbReference>
<name>A0ABD3PQU4_9STRA</name>
<dbReference type="Proteomes" id="UP001530315">
    <property type="component" value="Unassembled WGS sequence"/>
</dbReference>
<protein>
    <recommendedName>
        <fullName evidence="3">AB hydrolase-1 domain-containing protein</fullName>
    </recommendedName>
</protein>
<reference evidence="1 2" key="1">
    <citation type="submission" date="2024-10" db="EMBL/GenBank/DDBJ databases">
        <title>Updated reference genomes for cyclostephanoid diatoms.</title>
        <authorList>
            <person name="Roberts W.R."/>
            <person name="Alverson A.J."/>
        </authorList>
    </citation>
    <scope>NUCLEOTIDE SEQUENCE [LARGE SCALE GENOMIC DNA]</scope>
    <source>
        <strain evidence="1 2">AJA276-08</strain>
    </source>
</reference>
<dbReference type="AlphaFoldDB" id="A0ABD3PQU4"/>
<dbReference type="InterPro" id="IPR029058">
    <property type="entry name" value="AB_hydrolase_fold"/>
</dbReference>
<dbReference type="PANTHER" id="PTHR37471">
    <property type="entry name" value="UNNAMED PRODUCT"/>
    <property type="match status" value="1"/>
</dbReference>
<keyword evidence="2" id="KW-1185">Reference proteome</keyword>
<sequence>MGRHLGDRDASKAAKARTRDLDVCGHSFGSCQLTWMIKCARIGDRIGSLLLVDPVSILLSEPDVVTNFLYEGRRDLSGECSGWTTRWMLRTFHRVKIRLAVSSEIFIESYLRRNFAWCDIPRDVKVVVALADRDEIVNVPRIDREVDLHSSQRESSQGGTKHGSGGAFVVKIIWRDAGHAACIANPSRWSDIDRVMTRIELQISKEESMYSEVV</sequence>
<evidence type="ECO:0008006" key="3">
    <source>
        <dbReference type="Google" id="ProtNLM"/>
    </source>
</evidence>
<dbReference type="EMBL" id="JALLAZ020000643">
    <property type="protein sequence ID" value="KAL3790393.1"/>
    <property type="molecule type" value="Genomic_DNA"/>
</dbReference>
<accession>A0ABD3PQU4</accession>
<evidence type="ECO:0000313" key="2">
    <source>
        <dbReference type="Proteomes" id="UP001530315"/>
    </source>
</evidence>
<evidence type="ECO:0000313" key="1">
    <source>
        <dbReference type="EMBL" id="KAL3790393.1"/>
    </source>
</evidence>
<proteinExistence type="predicted"/>
<organism evidence="1 2">
    <name type="scientific">Stephanodiscus triporus</name>
    <dbReference type="NCBI Taxonomy" id="2934178"/>
    <lineage>
        <taxon>Eukaryota</taxon>
        <taxon>Sar</taxon>
        <taxon>Stramenopiles</taxon>
        <taxon>Ochrophyta</taxon>
        <taxon>Bacillariophyta</taxon>
        <taxon>Coscinodiscophyceae</taxon>
        <taxon>Thalassiosirophycidae</taxon>
        <taxon>Stephanodiscales</taxon>
        <taxon>Stephanodiscaceae</taxon>
        <taxon>Stephanodiscus</taxon>
    </lineage>
</organism>
<gene>
    <name evidence="1" type="ORF">ACHAW5_000621</name>
</gene>
<dbReference type="PANTHER" id="PTHR37471:SF1">
    <property type="entry name" value="AB HYDROLASE-1 DOMAIN-CONTAINING PROTEIN"/>
    <property type="match status" value="1"/>
</dbReference>
<comment type="caution">
    <text evidence="1">The sequence shown here is derived from an EMBL/GenBank/DDBJ whole genome shotgun (WGS) entry which is preliminary data.</text>
</comment>